<keyword evidence="7" id="KW-1185">Reference proteome</keyword>
<name>A0A7D7R6U4_9FLAO</name>
<dbReference type="InterPro" id="IPR056600">
    <property type="entry name" value="GBD_T9SS_assoc"/>
</dbReference>
<dbReference type="Pfam" id="PF23759">
    <property type="entry name" value="GBD_T9SS_assoc"/>
    <property type="match status" value="4"/>
</dbReference>
<evidence type="ECO:0000313" key="7">
    <source>
        <dbReference type="Proteomes" id="UP000539710"/>
    </source>
</evidence>
<feature type="chain" id="PRO_5044656411" evidence="2">
    <location>
        <begin position="22"/>
        <end position="1092"/>
    </location>
</feature>
<protein>
    <submittedName>
        <fullName evidence="5">T9SS type A sorting domain-containing protein</fullName>
    </submittedName>
</protein>
<dbReference type="Proteomes" id="UP000515349">
    <property type="component" value="Chromosome"/>
</dbReference>
<dbReference type="NCBIfam" id="TIGR04183">
    <property type="entry name" value="Por_Secre_tail"/>
    <property type="match status" value="1"/>
</dbReference>
<dbReference type="InterPro" id="IPR003961">
    <property type="entry name" value="FN3_dom"/>
</dbReference>
<dbReference type="SUPFAM" id="SSF49265">
    <property type="entry name" value="Fibronectin type III"/>
    <property type="match status" value="1"/>
</dbReference>
<evidence type="ECO:0000259" key="3">
    <source>
        <dbReference type="PROSITE" id="PS50853"/>
    </source>
</evidence>
<reference evidence="5" key="1">
    <citation type="submission" date="2020-07" db="EMBL/GenBank/DDBJ databases">
        <title>Chryseobacterium sp. CX-624.</title>
        <authorList>
            <person name="Yang C."/>
        </authorList>
    </citation>
    <scope>NUCLEOTIDE SEQUENCE</scope>
    <source>
        <strain evidence="5">CX-624</strain>
    </source>
</reference>
<dbReference type="EMBL" id="CP059472">
    <property type="protein sequence ID" value="QMS99089.1"/>
    <property type="molecule type" value="Genomic_DNA"/>
</dbReference>
<dbReference type="Gene3D" id="2.60.120.380">
    <property type="match status" value="1"/>
</dbReference>
<dbReference type="Pfam" id="PF18962">
    <property type="entry name" value="Por_Secre_tail"/>
    <property type="match status" value="1"/>
</dbReference>
<dbReference type="InterPro" id="IPR013783">
    <property type="entry name" value="Ig-like_fold"/>
</dbReference>
<sequence length="1092" mass="111649">MKKFRLFYALLIGLMSSQLYVAQNFTLPDCSSPLGSNIYGPMNSVTTANSKNRTAFIIPASQLLDVANGTLTSTYFKRFSSTTTLPAGTTFSIYLKNTPAVDFATAPSWSAEITTATLVYTGDPSAIVGSTAGYKQFPHTTNFTYTAGSNLAVFVEYVQTTGPTAAITWEYEYTGPCINTGNSNTTRYLNTTGALSDALTNANYRRPKMAFDVLATAPPACTTITAPSAGAVNVVNGSSLTWNAAAFAAGYKLYIGTTPGGTDIVNGTNLGNVTSYTFTGLLPSTTYYARIVPTNAIGDATGCTEISFSTPATPSNNECATAVALTVNANDACAAPVAGNTLGATESMAAAPCTGNADDDVWYSFVATSTSHIISLSNVVSTGATATTDMYYQVLSGACGTMTSILCSDANANLAGGLTVGQTYYVRVYTVAGPGGSASFSICVTTPPPPPANDNCITAVVLIPSAISTCATPVSGTTLGATDSGVAVTPCTGTADDDVWYSFVATSTSHMVVVSNILSVGAVNSTSFYVQVMTGSCGTLTSVACDTTAATPVSLTALTVGQTYYVRLYNSNIGVTYANSFDICIITPVVPANNDCASAVMLTASSTGTCAAAVSGTTLGATASADALAPCTGTADDDVWYSFVATSTAHTVTLSNVVSVGTTSSTSLNLQVLGGTCGSLTNILCDTTAASPAVLTGLTVGSTYYVRVYNSGTGSLTNANSFDICVTTSAPVPANDECATATTLTPSTTAACTPTSGTTVSATASTGTAPTCNATGIDDDVWYKFTATSATHMVQVNYSDNATTTQVYSGTCGSLTALSCFGGAFGNSNVLMTGLSVGTEYYVRVFSTSAVLGVYSNFQICITTPSVPTNDTCAGATAIACNGTVTGNNALATDDTLPASACGSATGANFKGVWHTLTATSNGPITLSACGTEFDAYLRVYSGDCTTQVCVSNVSGTGYADSGCPAPNLYNAPTLTFTATAGTTYYILLTGFAATRIGNYSITATCSTLSTSQVIAGAEKVTVYPNPFTDMVHISDVKDLKAVTVVDMSGRMVKTIANPGRQINLGELKSGLYILKLDYKGGTVKTVKVIKK</sequence>
<dbReference type="RefSeq" id="WP_181887435.1">
    <property type="nucleotide sequence ID" value="NZ_CP059472.1"/>
</dbReference>
<accession>A0A7D7R6U4</accession>
<reference evidence="6" key="2">
    <citation type="submission" date="2020-07" db="EMBL/GenBank/DDBJ databases">
        <title>Chryseobacterium sp.cx-624.</title>
        <authorList>
            <person name="Yang C."/>
        </authorList>
    </citation>
    <scope>NUCLEOTIDE SEQUENCE [LARGE SCALE GENOMIC DNA]</scope>
    <source>
        <strain evidence="6">cx-624</strain>
    </source>
</reference>
<reference evidence="4" key="4">
    <citation type="submission" date="2020-07" db="EMBL/GenBank/DDBJ databases">
        <authorList>
            <person name="Yang C."/>
        </authorList>
    </citation>
    <scope>NUCLEOTIDE SEQUENCE</scope>
    <source>
        <strain evidence="4">Cx-624</strain>
    </source>
</reference>
<evidence type="ECO:0000313" key="6">
    <source>
        <dbReference type="Proteomes" id="UP000515349"/>
    </source>
</evidence>
<evidence type="ECO:0000313" key="4">
    <source>
        <dbReference type="EMBL" id="MBA5247329.1"/>
    </source>
</evidence>
<feature type="domain" description="Fibronectin type-III" evidence="3">
    <location>
        <begin position="223"/>
        <end position="313"/>
    </location>
</feature>
<keyword evidence="1 2" id="KW-0732">Signal</keyword>
<dbReference type="CDD" id="cd00063">
    <property type="entry name" value="FN3"/>
    <property type="match status" value="1"/>
</dbReference>
<evidence type="ECO:0000256" key="1">
    <source>
        <dbReference type="ARBA" id="ARBA00022729"/>
    </source>
</evidence>
<organism evidence="5 6">
    <name type="scientific">Marnyiella aurantia</name>
    <dbReference type="NCBI Taxonomy" id="2758037"/>
    <lineage>
        <taxon>Bacteria</taxon>
        <taxon>Pseudomonadati</taxon>
        <taxon>Bacteroidota</taxon>
        <taxon>Flavobacteriia</taxon>
        <taxon>Flavobacteriales</taxon>
        <taxon>Weeksellaceae</taxon>
        <taxon>Marnyiella</taxon>
    </lineage>
</organism>
<evidence type="ECO:0000256" key="2">
    <source>
        <dbReference type="SAM" id="SignalP"/>
    </source>
</evidence>
<dbReference type="InterPro" id="IPR036116">
    <property type="entry name" value="FN3_sf"/>
</dbReference>
<dbReference type="InterPro" id="IPR026444">
    <property type="entry name" value="Secre_tail"/>
</dbReference>
<dbReference type="PROSITE" id="PS50853">
    <property type="entry name" value="FN3"/>
    <property type="match status" value="1"/>
</dbReference>
<dbReference type="EMBL" id="JACEUX010000003">
    <property type="protein sequence ID" value="MBA5247329.1"/>
    <property type="molecule type" value="Genomic_DNA"/>
</dbReference>
<feature type="signal peptide" evidence="2">
    <location>
        <begin position="1"/>
        <end position="21"/>
    </location>
</feature>
<dbReference type="Gene3D" id="2.60.40.10">
    <property type="entry name" value="Immunoglobulins"/>
    <property type="match status" value="1"/>
</dbReference>
<evidence type="ECO:0000313" key="5">
    <source>
        <dbReference type="EMBL" id="QMS99089.1"/>
    </source>
</evidence>
<proteinExistence type="predicted"/>
<dbReference type="AlphaFoldDB" id="A0A7D7R6U4"/>
<reference evidence="7" key="3">
    <citation type="submission" date="2020-07" db="EMBL/GenBank/DDBJ databases">
        <title>Flavobacterium sp. xlx-214.</title>
        <authorList>
            <person name="Yang C."/>
        </authorList>
    </citation>
    <scope>NUCLEOTIDE SEQUENCE [LARGE SCALE GENOMIC DNA]</scope>
    <source>
        <strain evidence="7">CX-624</strain>
    </source>
</reference>
<gene>
    <name evidence="5" type="ORF">H1R16_03535</name>
    <name evidence="4" type="ORF">H2507_09125</name>
</gene>
<dbReference type="KEGG" id="cbau:H1R16_03535"/>
<dbReference type="Proteomes" id="UP000539710">
    <property type="component" value="Unassembled WGS sequence"/>
</dbReference>